<dbReference type="InParanoid" id="F2ULC3"/>
<dbReference type="FunFam" id="3.20.20.100:FF:000002">
    <property type="entry name" value="2,5-diketo-D-gluconic acid reductase A"/>
    <property type="match status" value="1"/>
</dbReference>
<sequence>MAARSVTLHDGSEHPMLGFGTYKVGFVPASASSAVQPKDDRDPKEIIKDAVAVGYRYFDCAQFYGNEAMVGQALKDSGVDRKELYLVSKVWCDTIYKGPEAVKAQVHKCLADLQTDYLDLYLVHWPVPGKHVQAYKALEELHKEGKIKGIGVSNYTIEDYNELKAEMTIKPLVNQIEVNPFLYRRRTIQFFQDEGIQIEAYRALRNGKEMDNERIKSIAEKHKCTPAQVLTAWCLQHNIIVIAKSSKKVLVGAIRVYSQSYTMQNEQTH</sequence>
<evidence type="ECO:0000256" key="5">
    <source>
        <dbReference type="PIRSR" id="PIRSR000097-2"/>
    </source>
</evidence>
<protein>
    <recommendedName>
        <fullName evidence="7">NADP-dependent oxidoreductase domain-containing protein</fullName>
    </recommendedName>
</protein>
<dbReference type="GeneID" id="16070539"/>
<evidence type="ECO:0000256" key="4">
    <source>
        <dbReference type="PIRSR" id="PIRSR000097-1"/>
    </source>
</evidence>
<dbReference type="CDD" id="cd19071">
    <property type="entry name" value="AKR_AKR1-5-like"/>
    <property type="match status" value="1"/>
</dbReference>
<dbReference type="eggNOG" id="KOG1577">
    <property type="taxonomic scope" value="Eukaryota"/>
</dbReference>
<feature type="binding site" evidence="5">
    <location>
        <position position="124"/>
    </location>
    <ligand>
        <name>substrate</name>
    </ligand>
</feature>
<evidence type="ECO:0000313" key="8">
    <source>
        <dbReference type="EMBL" id="EGD77922.1"/>
    </source>
</evidence>
<dbReference type="Gene3D" id="3.20.20.100">
    <property type="entry name" value="NADP-dependent oxidoreductase domain"/>
    <property type="match status" value="1"/>
</dbReference>
<dbReference type="InterPro" id="IPR036812">
    <property type="entry name" value="NAD(P)_OxRdtase_dom_sf"/>
</dbReference>
<dbReference type="SUPFAM" id="SSF51430">
    <property type="entry name" value="NAD(P)-linked oxidoreductase"/>
    <property type="match status" value="1"/>
</dbReference>
<dbReference type="PANTHER" id="PTHR43827:SF3">
    <property type="entry name" value="NADP-DEPENDENT OXIDOREDUCTASE DOMAIN-CONTAINING PROTEIN"/>
    <property type="match status" value="1"/>
</dbReference>
<dbReference type="RefSeq" id="XP_004989986.1">
    <property type="nucleotide sequence ID" value="XM_004989929.1"/>
</dbReference>
<dbReference type="PANTHER" id="PTHR43827">
    <property type="entry name" value="2,5-DIKETO-D-GLUCONIC ACID REDUCTASE"/>
    <property type="match status" value="1"/>
</dbReference>
<dbReference type="Pfam" id="PF00248">
    <property type="entry name" value="Aldo_ket_red"/>
    <property type="match status" value="1"/>
</dbReference>
<accession>F2ULC3</accession>
<dbReference type="Proteomes" id="UP000007799">
    <property type="component" value="Unassembled WGS sequence"/>
</dbReference>
<evidence type="ECO:0000259" key="7">
    <source>
        <dbReference type="Pfam" id="PF00248"/>
    </source>
</evidence>
<dbReference type="GO" id="GO:0016616">
    <property type="term" value="F:oxidoreductase activity, acting on the CH-OH group of donors, NAD or NADP as acceptor"/>
    <property type="evidence" value="ECO:0007669"/>
    <property type="project" value="UniProtKB-ARBA"/>
</dbReference>
<dbReference type="AlphaFoldDB" id="F2ULC3"/>
<dbReference type="OMA" id="WPPFLYD"/>
<keyword evidence="9" id="KW-1185">Reference proteome</keyword>
<dbReference type="InterPro" id="IPR020471">
    <property type="entry name" value="AKR"/>
</dbReference>
<evidence type="ECO:0000256" key="6">
    <source>
        <dbReference type="PIRSR" id="PIRSR000097-3"/>
    </source>
</evidence>
<comment type="similarity">
    <text evidence="1">Belongs to the aldo/keto reductase family.</text>
</comment>
<dbReference type="InterPro" id="IPR023210">
    <property type="entry name" value="NADP_OxRdtase_dom"/>
</dbReference>
<evidence type="ECO:0000313" key="9">
    <source>
        <dbReference type="Proteomes" id="UP000007799"/>
    </source>
</evidence>
<feature type="active site" description="Proton donor" evidence="4">
    <location>
        <position position="64"/>
    </location>
</feature>
<organism evidence="9">
    <name type="scientific">Salpingoeca rosetta (strain ATCC 50818 / BSB-021)</name>
    <dbReference type="NCBI Taxonomy" id="946362"/>
    <lineage>
        <taxon>Eukaryota</taxon>
        <taxon>Choanoflagellata</taxon>
        <taxon>Craspedida</taxon>
        <taxon>Salpingoecidae</taxon>
        <taxon>Salpingoeca</taxon>
    </lineage>
</organism>
<dbReference type="PROSITE" id="PS00062">
    <property type="entry name" value="ALDOKETO_REDUCTASE_2"/>
    <property type="match status" value="1"/>
</dbReference>
<keyword evidence="3" id="KW-0560">Oxidoreductase</keyword>
<evidence type="ECO:0000256" key="1">
    <source>
        <dbReference type="ARBA" id="ARBA00007905"/>
    </source>
</evidence>
<dbReference type="PRINTS" id="PR00069">
    <property type="entry name" value="ALDKETRDTASE"/>
</dbReference>
<dbReference type="STRING" id="946362.F2ULC3"/>
<dbReference type="InterPro" id="IPR018170">
    <property type="entry name" value="Aldo/ket_reductase_CS"/>
</dbReference>
<evidence type="ECO:0000256" key="3">
    <source>
        <dbReference type="ARBA" id="ARBA00023002"/>
    </source>
</evidence>
<dbReference type="PIRSF" id="PIRSF000097">
    <property type="entry name" value="AKR"/>
    <property type="match status" value="1"/>
</dbReference>
<name>F2ULC3_SALR5</name>
<dbReference type="EMBL" id="GL832980">
    <property type="protein sequence ID" value="EGD77922.1"/>
    <property type="molecule type" value="Genomic_DNA"/>
</dbReference>
<keyword evidence="2" id="KW-0521">NADP</keyword>
<dbReference type="OrthoDB" id="416253at2759"/>
<evidence type="ECO:0000256" key="2">
    <source>
        <dbReference type="ARBA" id="ARBA00022857"/>
    </source>
</evidence>
<feature type="site" description="Lowers pKa of active site Tyr" evidence="6">
    <location>
        <position position="89"/>
    </location>
</feature>
<dbReference type="KEGG" id="sre:PTSG_12899"/>
<feature type="domain" description="NADP-dependent oxidoreductase" evidence="7">
    <location>
        <begin position="17"/>
        <end position="247"/>
    </location>
</feature>
<gene>
    <name evidence="8" type="ORF">PTSG_12899</name>
</gene>
<proteinExistence type="inferred from homology"/>
<reference evidence="8" key="1">
    <citation type="submission" date="2009-08" db="EMBL/GenBank/DDBJ databases">
        <title>Annotation of Salpingoeca rosetta.</title>
        <authorList>
            <consortium name="The Broad Institute Genome Sequencing Platform"/>
            <person name="Russ C."/>
            <person name="Cuomo C."/>
            <person name="Burger G."/>
            <person name="Gray M.W."/>
            <person name="Holland P.W.H."/>
            <person name="King N."/>
            <person name="Lang F.B.F."/>
            <person name="Roger A.J."/>
            <person name="Ruiz-Trillo I."/>
            <person name="Young S.K."/>
            <person name="Zeng Q."/>
            <person name="Gargeya S."/>
            <person name="Alvarado L."/>
            <person name="Berlin A."/>
            <person name="Chapman S.B."/>
            <person name="Chen Z."/>
            <person name="Freedman E."/>
            <person name="Gellesch M."/>
            <person name="Goldberg J."/>
            <person name="Griggs A."/>
            <person name="Gujja S."/>
            <person name="Heilman E."/>
            <person name="Heiman D."/>
            <person name="Howarth C."/>
            <person name="Mehta T."/>
            <person name="Neiman D."/>
            <person name="Pearson M."/>
            <person name="Roberts A."/>
            <person name="Saif S."/>
            <person name="Shea T."/>
            <person name="Shenoy N."/>
            <person name="Sisk P."/>
            <person name="Stolte C."/>
            <person name="Sykes S."/>
            <person name="White J."/>
            <person name="Yandava C."/>
            <person name="Haas B."/>
            <person name="Nusbaum C."/>
            <person name="Birren B."/>
        </authorList>
    </citation>
    <scope>NUCLEOTIDE SEQUENCE [LARGE SCALE GENOMIC DNA]</scope>
    <source>
        <strain evidence="8">ATCC 50818</strain>
    </source>
</reference>